<dbReference type="GO" id="GO:0004016">
    <property type="term" value="F:adenylate cyclase activity"/>
    <property type="evidence" value="ECO:0007669"/>
    <property type="project" value="UniProtKB-ARBA"/>
</dbReference>
<dbReference type="CDD" id="cd07302">
    <property type="entry name" value="CHD"/>
    <property type="match status" value="1"/>
</dbReference>
<gene>
    <name evidence="2" type="ORF">AUC71_01095</name>
</gene>
<dbReference type="Gene3D" id="3.30.70.1230">
    <property type="entry name" value="Nucleotide cyclase"/>
    <property type="match status" value="1"/>
</dbReference>
<evidence type="ECO:0000259" key="1">
    <source>
        <dbReference type="PROSITE" id="PS50125"/>
    </source>
</evidence>
<dbReference type="Proteomes" id="UP000095042">
    <property type="component" value="Unassembled WGS sequence"/>
</dbReference>
<sequence>MHVGFRILHPLFDGMSISWTDDAGVEVGYFENLDADNSVYRLSPFYFMLSNQRTEFRARLDRDACVENFPLLVQLRDGGHTDYLALIVAFGSAPLHPESHDGLGTTWATKCPEGFTEDHVCAMRQVLAPLALALRVVIKDQITRNALNTFHGPLVGGRILSGTIKRGDGERLTAALWYSDLRNSTALADQLSVEGFLDLLNVYFDCAAGAVIEQGGQVLDIVGDAILAFFPSEEVGEEAACAAALRAAMGAQSRLAAMKADGCSRAAEIDFGIGVHFGDVVFGNAGTAERLKFGVIGRAVNEVARNQDMSKLLGQPIVVSDTVADRAGTGQDYRLQSLGMHDLRGMPTARRLWALRT</sequence>
<reference evidence="2 3" key="1">
    <citation type="journal article" date="2016" name="Environ. Microbiol.">
        <title>New Methyloceanibacter diversity from North Sea sediments includes methanotroph containing solely the soluble methane monooxygenase.</title>
        <authorList>
            <person name="Vekeman B."/>
            <person name="Kerckhof F.M."/>
            <person name="Cremers G."/>
            <person name="de Vos P."/>
            <person name="Vandamme P."/>
            <person name="Boon N."/>
            <person name="Op den Camp H.J."/>
            <person name="Heylen K."/>
        </authorList>
    </citation>
    <scope>NUCLEOTIDE SEQUENCE [LARGE SCALE GENOMIC DNA]</scope>
    <source>
        <strain evidence="2 3">R-67177</strain>
    </source>
</reference>
<organism evidence="2 3">
    <name type="scientific">Methyloceanibacter marginalis</name>
    <dbReference type="NCBI Taxonomy" id="1774971"/>
    <lineage>
        <taxon>Bacteria</taxon>
        <taxon>Pseudomonadati</taxon>
        <taxon>Pseudomonadota</taxon>
        <taxon>Alphaproteobacteria</taxon>
        <taxon>Hyphomicrobiales</taxon>
        <taxon>Hyphomicrobiaceae</taxon>
        <taxon>Methyloceanibacter</taxon>
    </lineage>
</organism>
<dbReference type="SMART" id="SM00044">
    <property type="entry name" value="CYCc"/>
    <property type="match status" value="1"/>
</dbReference>
<dbReference type="Pfam" id="PF00211">
    <property type="entry name" value="Guanylate_cyc"/>
    <property type="match status" value="1"/>
</dbReference>
<dbReference type="InterPro" id="IPR050697">
    <property type="entry name" value="Adenylyl/Guanylyl_Cyclase_3/4"/>
</dbReference>
<dbReference type="InterPro" id="IPR001054">
    <property type="entry name" value="A/G_cyclase"/>
</dbReference>
<dbReference type="InterPro" id="IPR029787">
    <property type="entry name" value="Nucleotide_cyclase"/>
</dbReference>
<evidence type="ECO:0000313" key="3">
    <source>
        <dbReference type="Proteomes" id="UP000095042"/>
    </source>
</evidence>
<dbReference type="EMBL" id="LPWD01000146">
    <property type="protein sequence ID" value="ODS03217.1"/>
    <property type="molecule type" value="Genomic_DNA"/>
</dbReference>
<accession>A0A1E3WDT0</accession>
<keyword evidence="3" id="KW-1185">Reference proteome</keyword>
<dbReference type="SUPFAM" id="SSF55073">
    <property type="entry name" value="Nucleotide cyclase"/>
    <property type="match status" value="1"/>
</dbReference>
<protein>
    <recommendedName>
        <fullName evidence="1">Guanylate cyclase domain-containing protein</fullName>
    </recommendedName>
</protein>
<dbReference type="PROSITE" id="PS50125">
    <property type="entry name" value="GUANYLATE_CYCLASE_2"/>
    <property type="match status" value="1"/>
</dbReference>
<dbReference type="PANTHER" id="PTHR43081">
    <property type="entry name" value="ADENYLATE CYCLASE, TERMINAL-DIFFERENTIATION SPECIFIC-RELATED"/>
    <property type="match status" value="1"/>
</dbReference>
<comment type="caution">
    <text evidence="2">The sequence shown here is derived from an EMBL/GenBank/DDBJ whole genome shotgun (WGS) entry which is preliminary data.</text>
</comment>
<name>A0A1E3WDT0_9HYPH</name>
<proteinExistence type="predicted"/>
<dbReference type="PANTHER" id="PTHR43081:SF11">
    <property type="entry name" value="BLR2264 PROTEIN"/>
    <property type="match status" value="1"/>
</dbReference>
<dbReference type="GO" id="GO:0035556">
    <property type="term" value="P:intracellular signal transduction"/>
    <property type="evidence" value="ECO:0007669"/>
    <property type="project" value="InterPro"/>
</dbReference>
<dbReference type="GO" id="GO:0006171">
    <property type="term" value="P:cAMP biosynthetic process"/>
    <property type="evidence" value="ECO:0007669"/>
    <property type="project" value="TreeGrafter"/>
</dbReference>
<evidence type="ECO:0000313" key="2">
    <source>
        <dbReference type="EMBL" id="ODS03217.1"/>
    </source>
</evidence>
<feature type="domain" description="Guanylate cyclase" evidence="1">
    <location>
        <begin position="175"/>
        <end position="307"/>
    </location>
</feature>
<dbReference type="AlphaFoldDB" id="A0A1E3WDT0"/>